<dbReference type="AlphaFoldDB" id="A0A0A9EDC7"/>
<evidence type="ECO:0000313" key="1">
    <source>
        <dbReference type="EMBL" id="JAD98759.1"/>
    </source>
</evidence>
<protein>
    <submittedName>
        <fullName evidence="1">ATCSLD5</fullName>
    </submittedName>
</protein>
<name>A0A0A9EDC7_ARUDO</name>
<reference evidence="1" key="1">
    <citation type="submission" date="2014-09" db="EMBL/GenBank/DDBJ databases">
        <authorList>
            <person name="Magalhaes I.L.F."/>
            <person name="Oliveira U."/>
            <person name="Santos F.R."/>
            <person name="Vidigal T.H.D.A."/>
            <person name="Brescovit A.D."/>
            <person name="Santos A.J."/>
        </authorList>
    </citation>
    <scope>NUCLEOTIDE SEQUENCE</scope>
    <source>
        <tissue evidence="1">Shoot tissue taken approximately 20 cm above the soil surface</tissue>
    </source>
</reference>
<dbReference type="EMBL" id="GBRH01199136">
    <property type="protein sequence ID" value="JAD98759.1"/>
    <property type="molecule type" value="Transcribed_RNA"/>
</dbReference>
<reference evidence="1" key="2">
    <citation type="journal article" date="2015" name="Data Brief">
        <title>Shoot transcriptome of the giant reed, Arundo donax.</title>
        <authorList>
            <person name="Barrero R.A."/>
            <person name="Guerrero F.D."/>
            <person name="Moolhuijzen P."/>
            <person name="Goolsby J.A."/>
            <person name="Tidwell J."/>
            <person name="Bellgard S.E."/>
            <person name="Bellgard M.I."/>
        </authorList>
    </citation>
    <scope>NUCLEOTIDE SEQUENCE</scope>
    <source>
        <tissue evidence="1">Shoot tissue taken approximately 20 cm above the soil surface</tissue>
    </source>
</reference>
<sequence length="38" mass="4416">MTARRRQGAHRWRRLQLPVVPIVVVYIARIQICVSVSS</sequence>
<proteinExistence type="predicted"/>
<accession>A0A0A9EDC7</accession>
<organism evidence="1">
    <name type="scientific">Arundo donax</name>
    <name type="common">Giant reed</name>
    <name type="synonym">Donax arundinaceus</name>
    <dbReference type="NCBI Taxonomy" id="35708"/>
    <lineage>
        <taxon>Eukaryota</taxon>
        <taxon>Viridiplantae</taxon>
        <taxon>Streptophyta</taxon>
        <taxon>Embryophyta</taxon>
        <taxon>Tracheophyta</taxon>
        <taxon>Spermatophyta</taxon>
        <taxon>Magnoliopsida</taxon>
        <taxon>Liliopsida</taxon>
        <taxon>Poales</taxon>
        <taxon>Poaceae</taxon>
        <taxon>PACMAD clade</taxon>
        <taxon>Arundinoideae</taxon>
        <taxon>Arundineae</taxon>
        <taxon>Arundo</taxon>
    </lineage>
</organism>